<dbReference type="InterPro" id="IPR045584">
    <property type="entry name" value="Pilin-like"/>
</dbReference>
<dbReference type="STRING" id="1263868.RESH_06292"/>
<accession>M5SAD3</accession>
<dbReference type="InterPro" id="IPR012902">
    <property type="entry name" value="N_methyl_site"/>
</dbReference>
<evidence type="ECO:0000259" key="3">
    <source>
        <dbReference type="Pfam" id="PF07596"/>
    </source>
</evidence>
<feature type="compositionally biased region" description="Polar residues" evidence="1">
    <location>
        <begin position="303"/>
        <end position="315"/>
    </location>
</feature>
<evidence type="ECO:0000313" key="5">
    <source>
        <dbReference type="Proteomes" id="UP000011996"/>
    </source>
</evidence>
<name>M5SAD3_9BACT</name>
<dbReference type="PANTHER" id="PTHR30093:SF2">
    <property type="entry name" value="TYPE II SECRETION SYSTEM PROTEIN H"/>
    <property type="match status" value="1"/>
</dbReference>
<dbReference type="InterPro" id="IPR011453">
    <property type="entry name" value="DUF1559"/>
</dbReference>
<dbReference type="InterPro" id="IPR027558">
    <property type="entry name" value="Pre_pil_HX9DG_C"/>
</dbReference>
<protein>
    <submittedName>
        <fullName evidence="4">Signal peptide protein</fullName>
    </submittedName>
</protein>
<keyword evidence="2" id="KW-0812">Transmembrane</keyword>
<gene>
    <name evidence="4" type="ORF">RESH_06292</name>
</gene>
<organism evidence="4 5">
    <name type="scientific">Rhodopirellula europaea SH398</name>
    <dbReference type="NCBI Taxonomy" id="1263868"/>
    <lineage>
        <taxon>Bacteria</taxon>
        <taxon>Pseudomonadati</taxon>
        <taxon>Planctomycetota</taxon>
        <taxon>Planctomycetia</taxon>
        <taxon>Pirellulales</taxon>
        <taxon>Pirellulaceae</taxon>
        <taxon>Rhodopirellula</taxon>
    </lineage>
</organism>
<dbReference type="EMBL" id="ANOF01000207">
    <property type="protein sequence ID" value="EMI23129.1"/>
    <property type="molecule type" value="Genomic_DNA"/>
</dbReference>
<dbReference type="Pfam" id="PF07596">
    <property type="entry name" value="SBP_bac_10"/>
    <property type="match status" value="1"/>
</dbReference>
<reference evidence="4 5" key="1">
    <citation type="journal article" date="2013" name="Mar. Genomics">
        <title>Expression of sulfatases in Rhodopirellula baltica and the diversity of sulfatases in the genus Rhodopirellula.</title>
        <authorList>
            <person name="Wegner C.E."/>
            <person name="Richter-Heitmann T."/>
            <person name="Klindworth A."/>
            <person name="Klockow C."/>
            <person name="Richter M."/>
            <person name="Achstetter T."/>
            <person name="Glockner F.O."/>
            <person name="Harder J."/>
        </authorList>
    </citation>
    <scope>NUCLEOTIDE SEQUENCE [LARGE SCALE GENOMIC DNA]</scope>
    <source>
        <strain evidence="4 5">SH398</strain>
    </source>
</reference>
<dbReference type="SUPFAM" id="SSF54523">
    <property type="entry name" value="Pili subunits"/>
    <property type="match status" value="1"/>
</dbReference>
<comment type="caution">
    <text evidence="4">The sequence shown here is derived from an EMBL/GenBank/DDBJ whole genome shotgun (WGS) entry which is preliminary data.</text>
</comment>
<evidence type="ECO:0000256" key="2">
    <source>
        <dbReference type="SAM" id="Phobius"/>
    </source>
</evidence>
<evidence type="ECO:0000313" key="4">
    <source>
        <dbReference type="EMBL" id="EMI23129.1"/>
    </source>
</evidence>
<feature type="region of interest" description="Disordered" evidence="1">
    <location>
        <begin position="303"/>
        <end position="353"/>
    </location>
</feature>
<keyword evidence="2" id="KW-0472">Membrane</keyword>
<feature type="domain" description="DUF1559" evidence="3">
    <location>
        <begin position="77"/>
        <end position="416"/>
    </location>
</feature>
<sequence>MIVFLDHCVSVLSTGTPHATQRRFLSLFDTFLLFFFQTENCFMSSRSKSRTGFTLVELLVVIAIIGVLVGLLLPAVQAAREAARRMSCSNNFKQLGLAVHNYHSAYNQLPINYGGTTPVAPLSNGPGGATNWWNNNNFGNHELLTMLVGLTPFVEAQGTWEQISNSFPADTNNDGTIDITFPPMGPTPTPGGNDRNYYSPWMTDLPFLRCPSDPGRGAPTMGRTNYAPCVGDNMNRWNGGKNGDLTVNNWAMGVQSRNRGFFIPRDVTKFRDILDGLSNTIAMAEIATDLNDGDKRTSLAVTTGGTYQTNPNHCEQNFLDPERPQFWIDPDSPGSGQSPGDQPRGLGAATSRGARWANARPVFATVNTILAPNKGVCADSWPENGAIAPPSSRHQGGVHILMGDGAVKFITDSIEAGNASAPFPNPGQKSPYGVWGALGTRASREVIELEL</sequence>
<dbReference type="PATRIC" id="fig|1263868.3.peg.6831"/>
<proteinExistence type="predicted"/>
<feature type="transmembrane region" description="Helical" evidence="2">
    <location>
        <begin position="55"/>
        <end position="76"/>
    </location>
</feature>
<keyword evidence="2" id="KW-1133">Transmembrane helix</keyword>
<dbReference type="NCBIfam" id="TIGR04294">
    <property type="entry name" value="pre_pil_HX9DG"/>
    <property type="match status" value="1"/>
</dbReference>
<dbReference type="NCBIfam" id="TIGR02532">
    <property type="entry name" value="IV_pilin_GFxxxE"/>
    <property type="match status" value="1"/>
</dbReference>
<dbReference type="AlphaFoldDB" id="M5SAD3"/>
<dbReference type="Gene3D" id="3.30.700.10">
    <property type="entry name" value="Glycoprotein, Type 4 Pilin"/>
    <property type="match status" value="1"/>
</dbReference>
<dbReference type="Pfam" id="PF07963">
    <property type="entry name" value="N_methyl"/>
    <property type="match status" value="1"/>
</dbReference>
<evidence type="ECO:0000256" key="1">
    <source>
        <dbReference type="SAM" id="MobiDB-lite"/>
    </source>
</evidence>
<dbReference type="PANTHER" id="PTHR30093">
    <property type="entry name" value="GENERAL SECRETION PATHWAY PROTEIN G"/>
    <property type="match status" value="1"/>
</dbReference>
<dbReference type="PROSITE" id="PS00409">
    <property type="entry name" value="PROKAR_NTER_METHYL"/>
    <property type="match status" value="1"/>
</dbReference>
<dbReference type="Proteomes" id="UP000011996">
    <property type="component" value="Unassembled WGS sequence"/>
</dbReference>